<sequence>MAVTTAFAGPVNSLVVVKPIKPFSTSWTDTAVQVQQDQQSLQGAQSVQGKQDSQFGLPGGFGFPDTIVVNQAPTGGYPGQFDPRVGGPCNLPLGCGQFGPQPFNRFGPQFGYSFM</sequence>
<evidence type="ECO:0000313" key="1">
    <source>
        <dbReference type="EMBL" id="KXT05250.1"/>
    </source>
</evidence>
<comment type="caution">
    <text evidence="1">The sequence shown here is derived from an EMBL/GenBank/DDBJ whole genome shotgun (WGS) entry which is preliminary data.</text>
</comment>
<gene>
    <name evidence="1" type="ORF">AC578_8429</name>
</gene>
<dbReference type="EMBL" id="LFZN01000014">
    <property type="protein sequence ID" value="KXT05250.1"/>
    <property type="molecule type" value="Genomic_DNA"/>
</dbReference>
<keyword evidence="2" id="KW-1185">Reference proteome</keyword>
<dbReference type="OrthoDB" id="10522184at2759"/>
<evidence type="ECO:0000313" key="2">
    <source>
        <dbReference type="Proteomes" id="UP000070133"/>
    </source>
</evidence>
<proteinExistence type="predicted"/>
<protein>
    <submittedName>
        <fullName evidence="1">Uncharacterized protein</fullName>
    </submittedName>
</protein>
<accession>A0A139HS19</accession>
<name>A0A139HS19_9PEZI</name>
<dbReference type="AlphaFoldDB" id="A0A139HS19"/>
<reference evidence="1 2" key="1">
    <citation type="submission" date="2015-07" db="EMBL/GenBank/DDBJ databases">
        <title>Comparative genomics of the Sigatoka disease complex on banana suggests a link between parallel evolutionary changes in Pseudocercospora fijiensis and Pseudocercospora eumusae and increased virulence on the banana host.</title>
        <authorList>
            <person name="Chang T.-C."/>
            <person name="Salvucci A."/>
            <person name="Crous P.W."/>
            <person name="Stergiopoulos I."/>
        </authorList>
    </citation>
    <scope>NUCLEOTIDE SEQUENCE [LARGE SCALE GENOMIC DNA]</scope>
    <source>
        <strain evidence="1 2">CBS 114824</strain>
    </source>
</reference>
<organism evidence="1 2">
    <name type="scientific">Pseudocercospora eumusae</name>
    <dbReference type="NCBI Taxonomy" id="321146"/>
    <lineage>
        <taxon>Eukaryota</taxon>
        <taxon>Fungi</taxon>
        <taxon>Dikarya</taxon>
        <taxon>Ascomycota</taxon>
        <taxon>Pezizomycotina</taxon>
        <taxon>Dothideomycetes</taxon>
        <taxon>Dothideomycetidae</taxon>
        <taxon>Mycosphaerellales</taxon>
        <taxon>Mycosphaerellaceae</taxon>
        <taxon>Pseudocercospora</taxon>
    </lineage>
</organism>
<dbReference type="Proteomes" id="UP000070133">
    <property type="component" value="Unassembled WGS sequence"/>
</dbReference>